<evidence type="ECO:0000259" key="2">
    <source>
        <dbReference type="Pfam" id="PF02470"/>
    </source>
</evidence>
<reference evidence="3 4" key="1">
    <citation type="submission" date="2018-11" db="EMBL/GenBank/DDBJ databases">
        <title>Sequencing the genomes of 1000 actinobacteria strains.</title>
        <authorList>
            <person name="Klenk H.-P."/>
        </authorList>
    </citation>
    <scope>NUCLEOTIDE SEQUENCE [LARGE SCALE GENOMIC DNA]</scope>
    <source>
        <strain evidence="3 4">DSM 44254</strain>
    </source>
</reference>
<dbReference type="Proteomes" id="UP000272400">
    <property type="component" value="Unassembled WGS sequence"/>
</dbReference>
<gene>
    <name evidence="3" type="ORF">EDD29_7454</name>
</gene>
<dbReference type="Pfam" id="PF02470">
    <property type="entry name" value="MlaD"/>
    <property type="match status" value="1"/>
</dbReference>
<feature type="compositionally biased region" description="Low complexity" evidence="1">
    <location>
        <begin position="370"/>
        <end position="390"/>
    </location>
</feature>
<evidence type="ECO:0000256" key="1">
    <source>
        <dbReference type="SAM" id="MobiDB-lite"/>
    </source>
</evidence>
<dbReference type="InterPro" id="IPR005693">
    <property type="entry name" value="Mce"/>
</dbReference>
<feature type="region of interest" description="Disordered" evidence="1">
    <location>
        <begin position="337"/>
        <end position="391"/>
    </location>
</feature>
<dbReference type="PANTHER" id="PTHR33371">
    <property type="entry name" value="INTERMEMBRANE PHOSPHOLIPID TRANSPORT SYSTEM BINDING PROTEIN MLAD-RELATED"/>
    <property type="match status" value="1"/>
</dbReference>
<dbReference type="RefSeq" id="WP_170201728.1">
    <property type="nucleotide sequence ID" value="NZ_RJKE01000001.1"/>
</dbReference>
<dbReference type="EMBL" id="RJKE01000001">
    <property type="protein sequence ID" value="ROO89747.1"/>
    <property type="molecule type" value="Genomic_DNA"/>
</dbReference>
<proteinExistence type="predicted"/>
<dbReference type="AlphaFoldDB" id="A0A3N1D872"/>
<keyword evidence="4" id="KW-1185">Reference proteome</keyword>
<dbReference type="InterPro" id="IPR003399">
    <property type="entry name" value="Mce/MlaD"/>
</dbReference>
<evidence type="ECO:0000313" key="4">
    <source>
        <dbReference type="Proteomes" id="UP000272400"/>
    </source>
</evidence>
<dbReference type="NCBIfam" id="TIGR00996">
    <property type="entry name" value="Mtu_fam_mce"/>
    <property type="match status" value="1"/>
</dbReference>
<accession>A0A3N1D872</accession>
<sequence length="430" mass="45269">MNGRRILINVAVFALLSVALTGWALAGVVRFDFVERPYTISAEFTSSPGLHENFEVAYLGIRVGKIRSLRLDAPHHMVVAELAIDRGVRIPAELTAAAGRKSAVGEPYVDLAPRPGTDLGRHIEPGGRITKEHTSVPVAYGDLFAQVIDGLKAIDPASTKILFRELAAGWEGREDSLRQIVDGSAALTEAFVGRTELIDGLTGDLSELTRSLAGRPEALGSSIDNAAALLGPLSDLRAELREVLERSPALTTRLADLTTATDPYLGCAVGALDDALGTIATPAKMKDVRETLGMAGTLISALDDIIRPTSAGPALNLSAVISTKGEAPLEYRDPIPQPTVPEIPECASGADPFKAPAPSEKSEQKRQTEAAAPSPTTPATTSTAVARPVAEASPGGPPGWLVWLPPVLALAVLARVAAKTLPVLIRRRSR</sequence>
<dbReference type="InterPro" id="IPR052336">
    <property type="entry name" value="MlaD_Phospholipid_Transporter"/>
</dbReference>
<dbReference type="PANTHER" id="PTHR33371:SF4">
    <property type="entry name" value="INTERMEMBRANE PHOSPHOLIPID TRANSPORT SYSTEM BINDING PROTEIN MLAD"/>
    <property type="match status" value="1"/>
</dbReference>
<protein>
    <submittedName>
        <fullName evidence="3">Phospholipid/cholesterol/gamma-HCH transport system substrate-binding protein</fullName>
    </submittedName>
</protein>
<evidence type="ECO:0000313" key="3">
    <source>
        <dbReference type="EMBL" id="ROO89747.1"/>
    </source>
</evidence>
<name>A0A3N1D872_9ACTN</name>
<feature type="domain" description="Mce/MlaD" evidence="2">
    <location>
        <begin position="36"/>
        <end position="113"/>
    </location>
</feature>
<organism evidence="3 4">
    <name type="scientific">Actinocorallia herbida</name>
    <dbReference type="NCBI Taxonomy" id="58109"/>
    <lineage>
        <taxon>Bacteria</taxon>
        <taxon>Bacillati</taxon>
        <taxon>Actinomycetota</taxon>
        <taxon>Actinomycetes</taxon>
        <taxon>Streptosporangiales</taxon>
        <taxon>Thermomonosporaceae</taxon>
        <taxon>Actinocorallia</taxon>
    </lineage>
</organism>
<comment type="caution">
    <text evidence="3">The sequence shown here is derived from an EMBL/GenBank/DDBJ whole genome shotgun (WGS) entry which is preliminary data.</text>
</comment>